<name>A0A914VVE0_9BILA</name>
<accession>A0A914VVE0</accession>
<keyword evidence="1" id="KW-1185">Reference proteome</keyword>
<protein>
    <submittedName>
        <fullName evidence="2">Uncharacterized protein</fullName>
    </submittedName>
</protein>
<sequence length="87" mass="9231">SPAGLARFSANAMEHLAHHSFTLTQPDPHSASIQICANPSSVAKATKWMMRADKNKMISLASERLDFLASSPLPTTPLGVLALPGYG</sequence>
<dbReference type="AlphaFoldDB" id="A0A914VVE0"/>
<dbReference type="Proteomes" id="UP000887566">
    <property type="component" value="Unplaced"/>
</dbReference>
<proteinExistence type="predicted"/>
<organism evidence="1 2">
    <name type="scientific">Plectus sambesii</name>
    <dbReference type="NCBI Taxonomy" id="2011161"/>
    <lineage>
        <taxon>Eukaryota</taxon>
        <taxon>Metazoa</taxon>
        <taxon>Ecdysozoa</taxon>
        <taxon>Nematoda</taxon>
        <taxon>Chromadorea</taxon>
        <taxon>Plectida</taxon>
        <taxon>Plectina</taxon>
        <taxon>Plectoidea</taxon>
        <taxon>Plectidae</taxon>
        <taxon>Plectus</taxon>
    </lineage>
</organism>
<reference evidence="2" key="1">
    <citation type="submission" date="2022-11" db="UniProtKB">
        <authorList>
            <consortium name="WormBaseParasite"/>
        </authorList>
    </citation>
    <scope>IDENTIFICATION</scope>
</reference>
<dbReference type="WBParaSite" id="PSAMB.scaffold2639size22071.g18579.t1">
    <property type="protein sequence ID" value="PSAMB.scaffold2639size22071.g18579.t1"/>
    <property type="gene ID" value="PSAMB.scaffold2639size22071.g18579"/>
</dbReference>
<evidence type="ECO:0000313" key="1">
    <source>
        <dbReference type="Proteomes" id="UP000887566"/>
    </source>
</evidence>
<evidence type="ECO:0000313" key="2">
    <source>
        <dbReference type="WBParaSite" id="PSAMB.scaffold2639size22071.g18579.t1"/>
    </source>
</evidence>